<dbReference type="Proteomes" id="UP000663844">
    <property type="component" value="Unassembled WGS sequence"/>
</dbReference>
<protein>
    <submittedName>
        <fullName evidence="1">Uncharacterized protein</fullName>
    </submittedName>
</protein>
<comment type="caution">
    <text evidence="1">The sequence shown here is derived from an EMBL/GenBank/DDBJ whole genome shotgun (WGS) entry which is preliminary data.</text>
</comment>
<reference evidence="1" key="1">
    <citation type="submission" date="2021-02" db="EMBL/GenBank/DDBJ databases">
        <authorList>
            <person name="Nowell W R."/>
        </authorList>
    </citation>
    <scope>NUCLEOTIDE SEQUENCE</scope>
</reference>
<sequence length="122" mass="14190">MLAYGFFGNIIRQSDNWRLFGPLRYNLAGFFQFLRNTSYHTELIITEPLEKYDSKALINNLNRHLFGNTTKWQETIGEKTDSEESSVPLVIKCEGQYRTINCLNMPCRCEKSKYGMSPSVHL</sequence>
<dbReference type="SUPFAM" id="SSF111331">
    <property type="entry name" value="NAD kinase/diacylglycerol kinase-like"/>
    <property type="match status" value="1"/>
</dbReference>
<organism evidence="1 2">
    <name type="scientific">Adineta steineri</name>
    <dbReference type="NCBI Taxonomy" id="433720"/>
    <lineage>
        <taxon>Eukaryota</taxon>
        <taxon>Metazoa</taxon>
        <taxon>Spiralia</taxon>
        <taxon>Gnathifera</taxon>
        <taxon>Rotifera</taxon>
        <taxon>Eurotatoria</taxon>
        <taxon>Bdelloidea</taxon>
        <taxon>Adinetida</taxon>
        <taxon>Adinetidae</taxon>
        <taxon>Adineta</taxon>
    </lineage>
</organism>
<proteinExistence type="predicted"/>
<feature type="non-terminal residue" evidence="1">
    <location>
        <position position="1"/>
    </location>
</feature>
<feature type="non-terminal residue" evidence="1">
    <location>
        <position position="122"/>
    </location>
</feature>
<evidence type="ECO:0000313" key="2">
    <source>
        <dbReference type="Proteomes" id="UP000663844"/>
    </source>
</evidence>
<gene>
    <name evidence="1" type="ORF">OXD698_LOCUS51472</name>
</gene>
<dbReference type="Gene3D" id="2.60.200.40">
    <property type="match status" value="1"/>
</dbReference>
<name>A0A820P522_9BILA</name>
<accession>A0A820P522</accession>
<evidence type="ECO:0000313" key="1">
    <source>
        <dbReference type="EMBL" id="CAF4401327.1"/>
    </source>
</evidence>
<dbReference type="InterPro" id="IPR016064">
    <property type="entry name" value="NAD/diacylglycerol_kinase_sf"/>
</dbReference>
<dbReference type="AlphaFoldDB" id="A0A820P522"/>
<dbReference type="EMBL" id="CAJOAZ010026460">
    <property type="protein sequence ID" value="CAF4401327.1"/>
    <property type="molecule type" value="Genomic_DNA"/>
</dbReference>